<keyword evidence="3" id="KW-1185">Reference proteome</keyword>
<dbReference type="InterPro" id="IPR011050">
    <property type="entry name" value="Pectin_lyase_fold/virulence"/>
</dbReference>
<name>A0A4Y3M413_9PROT</name>
<sequence>MKKIFIAFTAIIGITAHTYAAPSGMDWRNERRPTDTMLQQFDTLKANQRDLDTMSRILRGKVNATNGILKSPTINNGTSIGTDIKAALAAVGPAGAISRTLSDFFSDVLDVRDFGAFCDGIHNDTVAVQFALNAATSPLRLGSTLRFHGRCIVNSAVSATISSSAGLRIEGEGAEIISHGNDVFKFSKAVASGNALFIRDLRFTNAKSTPSGTMITIDGSQNGVGSSQNDHLESLDFYNPGIGILLVGAANYYIANINDMVTTPGASYGLILNGPKIGTSQYFTTNGTIDGWFQAAGRFLTISGGIQGLNITNVRQLVGNDWAIYEQSGVAVEVINITNSYFEANNGGISLPDAFSINITGNTFDTSATIRSPTWQAIVTGKNNEVISNNQIFDARETTSPLISVQGMGNTITGNTLFGLSKTSACIALNTDGGLDANGAYSVISNNACWQAAGINITGAHTSNVTGSGNVFTKDGLEQTATFGPIKTSANIDLDGSSLTFFDTVSKGISLHYDDAVFNKAGALVTVSVNGKSGSLFLDGHIGVSGGSHVCLNYECSRYIYEDVGSSKIKVANTTNGDVFSIDDKGNIIAKGTVTQNGVP</sequence>
<feature type="signal peptide" evidence="1">
    <location>
        <begin position="1"/>
        <end position="20"/>
    </location>
</feature>
<protein>
    <recommendedName>
        <fullName evidence="4">Right handed beta helix domain-containing protein</fullName>
    </recommendedName>
</protein>
<evidence type="ECO:0000256" key="1">
    <source>
        <dbReference type="SAM" id="SignalP"/>
    </source>
</evidence>
<comment type="caution">
    <text evidence="2">The sequence shown here is derived from an EMBL/GenBank/DDBJ whole genome shotgun (WGS) entry which is preliminary data.</text>
</comment>
<evidence type="ECO:0000313" key="2">
    <source>
        <dbReference type="EMBL" id="GEB03365.1"/>
    </source>
</evidence>
<organism evidence="2 3">
    <name type="scientific">Gluconobacter roseus NBRC 3990</name>
    <dbReference type="NCBI Taxonomy" id="1307950"/>
    <lineage>
        <taxon>Bacteria</taxon>
        <taxon>Pseudomonadati</taxon>
        <taxon>Pseudomonadota</taxon>
        <taxon>Alphaproteobacteria</taxon>
        <taxon>Acetobacterales</taxon>
        <taxon>Acetobacteraceae</taxon>
        <taxon>Gluconobacter</taxon>
    </lineage>
</organism>
<keyword evidence="1" id="KW-0732">Signal</keyword>
<accession>A0A4Y3M413</accession>
<feature type="chain" id="PRO_5022969306" description="Right handed beta helix domain-containing protein" evidence="1">
    <location>
        <begin position="21"/>
        <end position="600"/>
    </location>
</feature>
<proteinExistence type="predicted"/>
<evidence type="ECO:0000313" key="3">
    <source>
        <dbReference type="Proteomes" id="UP000320772"/>
    </source>
</evidence>
<dbReference type="RefSeq" id="WP_062508881.1">
    <property type="nucleotide sequence ID" value="NZ_BAQZ01000037.1"/>
</dbReference>
<dbReference type="EMBL" id="BJLY01000002">
    <property type="protein sequence ID" value="GEB03365.1"/>
    <property type="molecule type" value="Genomic_DNA"/>
</dbReference>
<dbReference type="AlphaFoldDB" id="A0A4Y3M413"/>
<evidence type="ECO:0008006" key="4">
    <source>
        <dbReference type="Google" id="ProtNLM"/>
    </source>
</evidence>
<dbReference type="Gene3D" id="2.160.20.10">
    <property type="entry name" value="Single-stranded right-handed beta-helix, Pectin lyase-like"/>
    <property type="match status" value="1"/>
</dbReference>
<dbReference type="SUPFAM" id="SSF51126">
    <property type="entry name" value="Pectin lyase-like"/>
    <property type="match status" value="1"/>
</dbReference>
<dbReference type="Proteomes" id="UP000320772">
    <property type="component" value="Unassembled WGS sequence"/>
</dbReference>
<reference evidence="2 3" key="1">
    <citation type="submission" date="2019-06" db="EMBL/GenBank/DDBJ databases">
        <title>Whole genome shotgun sequence of Gluconobacter roseus NBRC 3990.</title>
        <authorList>
            <person name="Hosoyama A."/>
            <person name="Uohara A."/>
            <person name="Ohji S."/>
            <person name="Ichikawa N."/>
        </authorList>
    </citation>
    <scope>NUCLEOTIDE SEQUENCE [LARGE SCALE GENOMIC DNA]</scope>
    <source>
        <strain evidence="2 3">NBRC 3990</strain>
    </source>
</reference>
<dbReference type="InterPro" id="IPR012334">
    <property type="entry name" value="Pectin_lyas_fold"/>
</dbReference>
<gene>
    <name evidence="2" type="ORF">GRO01_09410</name>
</gene>